<gene>
    <name evidence="1" type="ORF">CITCOLO1_LOCUS2657</name>
</gene>
<name>A0ABP0XS67_9ROSI</name>
<evidence type="ECO:0000313" key="1">
    <source>
        <dbReference type="EMBL" id="CAK9311011.1"/>
    </source>
</evidence>
<evidence type="ECO:0000313" key="2">
    <source>
        <dbReference type="Proteomes" id="UP001642487"/>
    </source>
</evidence>
<protein>
    <submittedName>
        <fullName evidence="1">Uncharacterized protein</fullName>
    </submittedName>
</protein>
<accession>A0ABP0XS67</accession>
<reference evidence="1 2" key="1">
    <citation type="submission" date="2024-03" db="EMBL/GenBank/DDBJ databases">
        <authorList>
            <person name="Gkanogiannis A."/>
            <person name="Becerra Lopez-Lavalle L."/>
        </authorList>
    </citation>
    <scope>NUCLEOTIDE SEQUENCE [LARGE SCALE GENOMIC DNA]</scope>
</reference>
<organism evidence="1 2">
    <name type="scientific">Citrullus colocynthis</name>
    <name type="common">colocynth</name>
    <dbReference type="NCBI Taxonomy" id="252529"/>
    <lineage>
        <taxon>Eukaryota</taxon>
        <taxon>Viridiplantae</taxon>
        <taxon>Streptophyta</taxon>
        <taxon>Embryophyta</taxon>
        <taxon>Tracheophyta</taxon>
        <taxon>Spermatophyta</taxon>
        <taxon>Magnoliopsida</taxon>
        <taxon>eudicotyledons</taxon>
        <taxon>Gunneridae</taxon>
        <taxon>Pentapetalae</taxon>
        <taxon>rosids</taxon>
        <taxon>fabids</taxon>
        <taxon>Cucurbitales</taxon>
        <taxon>Cucurbitaceae</taxon>
        <taxon>Benincaseae</taxon>
        <taxon>Citrullus</taxon>
    </lineage>
</organism>
<sequence length="115" mass="13092">MTLDSSSSTLDRSSSPKRFFFVVFSPLKQPYDEASKIGALQFLNALSIGKLEKLDLVPRSSASCLILEGFSSLIRLLLSHLHIQISYKNWITKKNMGRGLEEEENIEWKTLRSEE</sequence>
<keyword evidence="2" id="KW-1185">Reference proteome</keyword>
<proteinExistence type="predicted"/>
<dbReference type="EMBL" id="OZ021744">
    <property type="protein sequence ID" value="CAK9311011.1"/>
    <property type="molecule type" value="Genomic_DNA"/>
</dbReference>
<dbReference type="Proteomes" id="UP001642487">
    <property type="component" value="Chromosome 10"/>
</dbReference>